<name>A0A8H8U4F7_9HELO</name>
<sequence length="558" mass="61020">MRFSAVATLFWASLVAAQDPPYTGVIRSYDFTIKREMRAPDGYYKPVLLINGQFPAPLIEANWGDTIQVTVHNQITGPQEGTALHWHGILQKNNQWEDGVPGVSQCPIPPGGSFTYSFTADLYGTSWYHSHYSAQYAGGLIGPMIIHGPDTLKYDIGPILLTDWYHRDYNDIVKDVVGTDVTKIAPPSDSNLINGRNNFNCSAVATGDTASCKSNAGITNFRLSPGKLHRLRLINAGAEGQQKFSIDGHIMTVIANDFVPIIPYDTKAHSSLVVSLAIGQRTDVLVRGLDGATGAYIMRSSIASAPCSLSNNPDATAIVYYKHDALTAGTFNTTAWPEFKASVEGVCVNDDLSKTVPWYPITPDPNPPTTKVIDIDFQKNETGNFLWLMNNVSFRANYNQPILLLSNMGNNSYPDSPEWNVENFGSNSSVRIVINNNGAAGFSSHPIHLHGHNMFVLDVGTGSWDGSTVINPLNPQRRDVQILPANGYMVLQFTADNPGAWPLHCHIAWHVSAGLYVTVLERPDDIAKLQIPSVVAQTCRDWSAFTNMAVVDQIDSGL</sequence>
<feature type="domain" description="Plastocyanin-like" evidence="8">
    <location>
        <begin position="34"/>
        <end position="149"/>
    </location>
</feature>
<comment type="similarity">
    <text evidence="1">Belongs to the multicopper oxidase family.</text>
</comment>
<evidence type="ECO:0000259" key="6">
    <source>
        <dbReference type="Pfam" id="PF00394"/>
    </source>
</evidence>
<proteinExistence type="inferred from homology"/>
<accession>A0A8H8U4F7</accession>
<dbReference type="FunFam" id="2.60.40.420:FF:000021">
    <property type="entry name" value="Extracellular dihydrogeodin oxidase/laccase"/>
    <property type="match status" value="1"/>
</dbReference>
<dbReference type="InterPro" id="IPR045087">
    <property type="entry name" value="Cu-oxidase_fam"/>
</dbReference>
<evidence type="ECO:0000256" key="3">
    <source>
        <dbReference type="ARBA" id="ARBA00023002"/>
    </source>
</evidence>
<protein>
    <submittedName>
        <fullName evidence="9">Oxidoreductase</fullName>
    </submittedName>
</protein>
<evidence type="ECO:0000256" key="2">
    <source>
        <dbReference type="ARBA" id="ARBA00022723"/>
    </source>
</evidence>
<evidence type="ECO:0000256" key="1">
    <source>
        <dbReference type="ARBA" id="ARBA00010609"/>
    </source>
</evidence>
<keyword evidence="10" id="KW-1185">Reference proteome</keyword>
<dbReference type="FunFam" id="2.60.40.420:FF:000096">
    <property type="entry name" value="Multicopper oxidase"/>
    <property type="match status" value="1"/>
</dbReference>
<keyword evidence="5" id="KW-0732">Signal</keyword>
<feature type="chain" id="PRO_5034790162" evidence="5">
    <location>
        <begin position="18"/>
        <end position="558"/>
    </location>
</feature>
<dbReference type="PANTHER" id="PTHR11709:SF145">
    <property type="entry name" value="LCC1"/>
    <property type="match status" value="1"/>
</dbReference>
<reference evidence="9 10" key="1">
    <citation type="submission" date="2018-05" db="EMBL/GenBank/DDBJ databases">
        <title>Genome sequencing and assembly of the regulated plant pathogen Lachnellula willkommii and related sister species for the development of diagnostic species identification markers.</title>
        <authorList>
            <person name="Giroux E."/>
            <person name="Bilodeau G."/>
        </authorList>
    </citation>
    <scope>NUCLEOTIDE SEQUENCE [LARGE SCALE GENOMIC DNA]</scope>
    <source>
        <strain evidence="9 10">CBS 185.66</strain>
    </source>
</reference>
<evidence type="ECO:0000259" key="7">
    <source>
        <dbReference type="Pfam" id="PF07731"/>
    </source>
</evidence>
<dbReference type="CDD" id="cd13901">
    <property type="entry name" value="CuRO_3_MaLCC_like"/>
    <property type="match status" value="1"/>
</dbReference>
<dbReference type="InterPro" id="IPR008972">
    <property type="entry name" value="Cupredoxin"/>
</dbReference>
<dbReference type="EMBL" id="QGMH01000010">
    <property type="protein sequence ID" value="TVY30148.1"/>
    <property type="molecule type" value="Genomic_DNA"/>
</dbReference>
<dbReference type="CDD" id="cd13854">
    <property type="entry name" value="CuRO_1_MaLCC_like"/>
    <property type="match status" value="1"/>
</dbReference>
<keyword evidence="2" id="KW-0479">Metal-binding</keyword>
<organism evidence="9 10">
    <name type="scientific">Lachnellula hyalina</name>
    <dbReference type="NCBI Taxonomy" id="1316788"/>
    <lineage>
        <taxon>Eukaryota</taxon>
        <taxon>Fungi</taxon>
        <taxon>Dikarya</taxon>
        <taxon>Ascomycota</taxon>
        <taxon>Pezizomycotina</taxon>
        <taxon>Leotiomycetes</taxon>
        <taxon>Helotiales</taxon>
        <taxon>Lachnaceae</taxon>
        <taxon>Lachnellula</taxon>
    </lineage>
</organism>
<comment type="caution">
    <text evidence="9">The sequence shown here is derived from an EMBL/GenBank/DDBJ whole genome shotgun (WGS) entry which is preliminary data.</text>
</comment>
<dbReference type="Pfam" id="PF07731">
    <property type="entry name" value="Cu-oxidase_2"/>
    <property type="match status" value="1"/>
</dbReference>
<keyword evidence="3" id="KW-0560">Oxidoreductase</keyword>
<evidence type="ECO:0000259" key="8">
    <source>
        <dbReference type="Pfam" id="PF07732"/>
    </source>
</evidence>
<dbReference type="InterPro" id="IPR011706">
    <property type="entry name" value="Cu-oxidase_C"/>
</dbReference>
<dbReference type="PROSITE" id="PS00079">
    <property type="entry name" value="MULTICOPPER_OXIDASE1"/>
    <property type="match status" value="1"/>
</dbReference>
<dbReference type="PANTHER" id="PTHR11709">
    <property type="entry name" value="MULTI-COPPER OXIDASE"/>
    <property type="match status" value="1"/>
</dbReference>
<dbReference type="Pfam" id="PF00394">
    <property type="entry name" value="Cu-oxidase"/>
    <property type="match status" value="1"/>
</dbReference>
<dbReference type="AlphaFoldDB" id="A0A8H8U4F7"/>
<feature type="signal peptide" evidence="5">
    <location>
        <begin position="1"/>
        <end position="17"/>
    </location>
</feature>
<feature type="domain" description="Plastocyanin-like" evidence="7">
    <location>
        <begin position="404"/>
        <end position="524"/>
    </location>
</feature>
<evidence type="ECO:0000256" key="4">
    <source>
        <dbReference type="ARBA" id="ARBA00023008"/>
    </source>
</evidence>
<evidence type="ECO:0000313" key="10">
    <source>
        <dbReference type="Proteomes" id="UP000431533"/>
    </source>
</evidence>
<dbReference type="InterPro" id="IPR011707">
    <property type="entry name" value="Cu-oxidase-like_N"/>
</dbReference>
<dbReference type="RefSeq" id="XP_031008934.1">
    <property type="nucleotide sequence ID" value="XM_031146099.1"/>
</dbReference>
<evidence type="ECO:0000256" key="5">
    <source>
        <dbReference type="SAM" id="SignalP"/>
    </source>
</evidence>
<dbReference type="PROSITE" id="PS00080">
    <property type="entry name" value="MULTICOPPER_OXIDASE2"/>
    <property type="match status" value="1"/>
</dbReference>
<dbReference type="InterPro" id="IPR001117">
    <property type="entry name" value="Cu-oxidase_2nd"/>
</dbReference>
<dbReference type="Gene3D" id="2.60.40.420">
    <property type="entry name" value="Cupredoxins - blue copper proteins"/>
    <property type="match status" value="3"/>
</dbReference>
<dbReference type="GO" id="GO:0005507">
    <property type="term" value="F:copper ion binding"/>
    <property type="evidence" value="ECO:0007669"/>
    <property type="project" value="InterPro"/>
</dbReference>
<dbReference type="Proteomes" id="UP000431533">
    <property type="component" value="Unassembled WGS sequence"/>
</dbReference>
<keyword evidence="4" id="KW-0186">Copper</keyword>
<dbReference type="InterPro" id="IPR002355">
    <property type="entry name" value="Cu_oxidase_Cu_BS"/>
</dbReference>
<dbReference type="GeneID" id="41981311"/>
<dbReference type="SUPFAM" id="SSF49503">
    <property type="entry name" value="Cupredoxins"/>
    <property type="match status" value="3"/>
</dbReference>
<dbReference type="OrthoDB" id="2121828at2759"/>
<dbReference type="InterPro" id="IPR033138">
    <property type="entry name" value="Cu_oxidase_CS"/>
</dbReference>
<evidence type="ECO:0000313" key="9">
    <source>
        <dbReference type="EMBL" id="TVY30148.1"/>
    </source>
</evidence>
<dbReference type="Pfam" id="PF07732">
    <property type="entry name" value="Cu-oxidase_3"/>
    <property type="match status" value="1"/>
</dbReference>
<feature type="domain" description="Plastocyanin-like" evidence="6">
    <location>
        <begin position="158"/>
        <end position="323"/>
    </location>
</feature>
<gene>
    <name evidence="9" type="primary">ptaK_2</name>
    <name evidence="9" type="ORF">LHYA1_G001113</name>
</gene>
<dbReference type="GO" id="GO:0016491">
    <property type="term" value="F:oxidoreductase activity"/>
    <property type="evidence" value="ECO:0007669"/>
    <property type="project" value="UniProtKB-KW"/>
</dbReference>